<sequence length="132" mass="14899">MLGPLMYVVLLFLYIRKKKLFNLYINSFSCYHLCFPRIFKVLSHSDISLKSPQVVLNLLTLLIEVQSPTWVLRIKDSCGSHIPSHSYQNDTRRVSDTWANGSSGSVGNLTLQRRLCDTMPSLSGPASIDPKV</sequence>
<comment type="caution">
    <text evidence="1">The sequence shown here is derived from an EMBL/GenBank/DDBJ whole genome shotgun (WGS) entry which is preliminary data.</text>
</comment>
<name>A0AAN9M9L1_CANGL</name>
<dbReference type="EMBL" id="JAYMYQ010000002">
    <property type="protein sequence ID" value="KAK7350850.1"/>
    <property type="molecule type" value="Genomic_DNA"/>
</dbReference>
<keyword evidence="2" id="KW-1185">Reference proteome</keyword>
<accession>A0AAN9M9L1</accession>
<dbReference type="AlphaFoldDB" id="A0AAN9M9L1"/>
<organism evidence="1 2">
    <name type="scientific">Canavalia gladiata</name>
    <name type="common">Sword bean</name>
    <name type="synonym">Dolichos gladiatus</name>
    <dbReference type="NCBI Taxonomy" id="3824"/>
    <lineage>
        <taxon>Eukaryota</taxon>
        <taxon>Viridiplantae</taxon>
        <taxon>Streptophyta</taxon>
        <taxon>Embryophyta</taxon>
        <taxon>Tracheophyta</taxon>
        <taxon>Spermatophyta</taxon>
        <taxon>Magnoliopsida</taxon>
        <taxon>eudicotyledons</taxon>
        <taxon>Gunneridae</taxon>
        <taxon>Pentapetalae</taxon>
        <taxon>rosids</taxon>
        <taxon>fabids</taxon>
        <taxon>Fabales</taxon>
        <taxon>Fabaceae</taxon>
        <taxon>Papilionoideae</taxon>
        <taxon>50 kb inversion clade</taxon>
        <taxon>NPAAA clade</taxon>
        <taxon>indigoferoid/millettioid clade</taxon>
        <taxon>Phaseoleae</taxon>
        <taxon>Canavalia</taxon>
    </lineage>
</organism>
<evidence type="ECO:0000313" key="1">
    <source>
        <dbReference type="EMBL" id="KAK7350850.1"/>
    </source>
</evidence>
<dbReference type="Proteomes" id="UP001367508">
    <property type="component" value="Unassembled WGS sequence"/>
</dbReference>
<gene>
    <name evidence="1" type="ORF">VNO77_09851</name>
</gene>
<proteinExistence type="predicted"/>
<evidence type="ECO:0000313" key="2">
    <source>
        <dbReference type="Proteomes" id="UP001367508"/>
    </source>
</evidence>
<reference evidence="1 2" key="1">
    <citation type="submission" date="2024-01" db="EMBL/GenBank/DDBJ databases">
        <title>The genomes of 5 underutilized Papilionoideae crops provide insights into root nodulation and disease resistanc.</title>
        <authorList>
            <person name="Jiang F."/>
        </authorList>
    </citation>
    <scope>NUCLEOTIDE SEQUENCE [LARGE SCALE GENOMIC DNA]</scope>
    <source>
        <strain evidence="1">LVBAO_FW01</strain>
        <tissue evidence="1">Leaves</tissue>
    </source>
</reference>
<protein>
    <submittedName>
        <fullName evidence="1">Uncharacterized protein</fullName>
    </submittedName>
</protein>